<feature type="chain" id="PRO_5047332859" evidence="1">
    <location>
        <begin position="36"/>
        <end position="192"/>
    </location>
</feature>
<evidence type="ECO:0000256" key="1">
    <source>
        <dbReference type="SAM" id="SignalP"/>
    </source>
</evidence>
<gene>
    <name evidence="2" type="ORF">NX778_06505</name>
</gene>
<dbReference type="Proteomes" id="UP001204621">
    <property type="component" value="Unassembled WGS sequence"/>
</dbReference>
<dbReference type="InterPro" id="IPR025293">
    <property type="entry name" value="YfiR/HmsC-like"/>
</dbReference>
<name>A0ABT2CUR9_9BURK</name>
<dbReference type="Pfam" id="PF13689">
    <property type="entry name" value="DUF4154"/>
    <property type="match status" value="1"/>
</dbReference>
<reference evidence="2 3" key="1">
    <citation type="submission" date="2022-08" db="EMBL/GenBank/DDBJ databases">
        <title>Reclassification of Massilia species as members of the genera Telluria, Duganella, Pseudoduganella, Mokoshia gen. nov. and Zemynaea gen. nov. using orthogonal and non-orthogonal genome-based approaches.</title>
        <authorList>
            <person name="Bowman J.P."/>
        </authorList>
    </citation>
    <scope>NUCLEOTIDE SEQUENCE [LARGE SCALE GENOMIC DNA]</scope>
    <source>
        <strain evidence="2 3">JCM 31606</strain>
    </source>
</reference>
<sequence length="192" mass="20292">MTGQVGWRRLVPAAWLACLALVCGILATVPRAAQAQDGSALERRVKAAFLYKFLAYTEFPAGAFAEPAAPVIMVVANSEEMAADLAAITAGRSVNSHPIVVRALREGDGVLAHLLFVGGSDCGRAARVIRATRALLVVTECDGGLQQGAVINFRLVGEHVRFDVSLDAAEHNNVRLSSRLLTVANHVQKGAP</sequence>
<keyword evidence="1" id="KW-0732">Signal</keyword>
<accession>A0ABT2CUR9</accession>
<feature type="signal peptide" evidence="1">
    <location>
        <begin position="1"/>
        <end position="35"/>
    </location>
</feature>
<keyword evidence="3" id="KW-1185">Reference proteome</keyword>
<dbReference type="EMBL" id="JANUGU010000001">
    <property type="protein sequence ID" value="MCS0657712.1"/>
    <property type="molecule type" value="Genomic_DNA"/>
</dbReference>
<proteinExistence type="predicted"/>
<dbReference type="RefSeq" id="WP_258810856.1">
    <property type="nucleotide sequence ID" value="NZ_JANUGU010000001.1"/>
</dbReference>
<evidence type="ECO:0000313" key="2">
    <source>
        <dbReference type="EMBL" id="MCS0657712.1"/>
    </source>
</evidence>
<organism evidence="2 3">
    <name type="scientific">Massilia terrae</name>
    <dbReference type="NCBI Taxonomy" id="1811224"/>
    <lineage>
        <taxon>Bacteria</taxon>
        <taxon>Pseudomonadati</taxon>
        <taxon>Pseudomonadota</taxon>
        <taxon>Betaproteobacteria</taxon>
        <taxon>Burkholderiales</taxon>
        <taxon>Oxalobacteraceae</taxon>
        <taxon>Telluria group</taxon>
        <taxon>Massilia</taxon>
    </lineage>
</organism>
<evidence type="ECO:0000313" key="3">
    <source>
        <dbReference type="Proteomes" id="UP001204621"/>
    </source>
</evidence>
<comment type="caution">
    <text evidence="2">The sequence shown here is derived from an EMBL/GenBank/DDBJ whole genome shotgun (WGS) entry which is preliminary data.</text>
</comment>
<protein>
    <submittedName>
        <fullName evidence="2">YfiR family protein</fullName>
    </submittedName>
</protein>